<dbReference type="AlphaFoldDB" id="A0A1V9ZGE1"/>
<comment type="caution">
    <text evidence="1">The sequence shown here is derived from an EMBL/GenBank/DDBJ whole genome shotgun (WGS) entry which is preliminary data.</text>
</comment>
<reference evidence="1 2" key="1">
    <citation type="journal article" date="2014" name="Genome Biol. Evol.">
        <title>The secreted proteins of Achlya hypogyna and Thraustotheca clavata identify the ancestral oomycete secretome and reveal gene acquisitions by horizontal gene transfer.</title>
        <authorList>
            <person name="Misner I."/>
            <person name="Blouin N."/>
            <person name="Leonard G."/>
            <person name="Richards T.A."/>
            <person name="Lane C.E."/>
        </authorList>
    </citation>
    <scope>NUCLEOTIDE SEQUENCE [LARGE SCALE GENOMIC DNA]</scope>
    <source>
        <strain evidence="1 2">ATCC 48635</strain>
    </source>
</reference>
<keyword evidence="2" id="KW-1185">Reference proteome</keyword>
<sequence length="542" mass="57931">MSPTIVMHAEVALAIARFVAAPDDVVRYLRALPPSWMNATLMALLSLLETAFPPWVWPVPWVDGLGPEAANTISTALPAFSAVRLTSGMDQCPLALLPETAVALDIVGTWNEVPCDRISYAVQDLSAALGPRPDAIVELSLQLLGLYDDLASQCRILASCVNVRCAQLTWLPEGVESSLDPLVETLGSWPRLAAVHLIVPCAESYAPNALCAWLASSTVSSVALDDMRFTPSAAEVLVDALFASATLARLALRHTPVVASALFRPARRWPPSLQSLKLALAVDECMPMFAVSQLRTAKLQSVNISSNGLVYNAEVICTLLEIPTLTLLALRPMVVHCSLPQVSLHRLRHLDLAGAAFNSAAFASIVALLHSTSELETLGLRRTELTTGQFASLVDAVGLWMGRCGTHLDLSATSLGAAAPRGWAKAASAALPALFRSRVALLASALPSMGKCQTVSFDLRENRLPLDAAKALVTALRHSQNVVLDLADTGRFAVHMPEVEAHARQLGVRVVASSFRGQVFAAPGTPISYHCTRDHPDILLDL</sequence>
<protein>
    <submittedName>
        <fullName evidence="1">Uncharacterized protein</fullName>
    </submittedName>
</protein>
<dbReference type="Proteomes" id="UP000243579">
    <property type="component" value="Unassembled WGS sequence"/>
</dbReference>
<name>A0A1V9ZGE1_ACHHY</name>
<evidence type="ECO:0000313" key="1">
    <source>
        <dbReference type="EMBL" id="OQR97046.1"/>
    </source>
</evidence>
<dbReference type="InterPro" id="IPR032675">
    <property type="entry name" value="LRR_dom_sf"/>
</dbReference>
<dbReference type="Gene3D" id="3.80.10.10">
    <property type="entry name" value="Ribonuclease Inhibitor"/>
    <property type="match status" value="1"/>
</dbReference>
<accession>A0A1V9ZGE1</accession>
<proteinExistence type="predicted"/>
<gene>
    <name evidence="1" type="ORF">ACHHYP_12731</name>
</gene>
<dbReference type="EMBL" id="JNBR01000123">
    <property type="protein sequence ID" value="OQR97046.1"/>
    <property type="molecule type" value="Genomic_DNA"/>
</dbReference>
<dbReference type="SUPFAM" id="SSF52047">
    <property type="entry name" value="RNI-like"/>
    <property type="match status" value="1"/>
</dbReference>
<evidence type="ECO:0000313" key="2">
    <source>
        <dbReference type="Proteomes" id="UP000243579"/>
    </source>
</evidence>
<organism evidence="1 2">
    <name type="scientific">Achlya hypogyna</name>
    <name type="common">Oomycete</name>
    <name type="synonym">Protoachlya hypogyna</name>
    <dbReference type="NCBI Taxonomy" id="1202772"/>
    <lineage>
        <taxon>Eukaryota</taxon>
        <taxon>Sar</taxon>
        <taxon>Stramenopiles</taxon>
        <taxon>Oomycota</taxon>
        <taxon>Saprolegniomycetes</taxon>
        <taxon>Saprolegniales</taxon>
        <taxon>Achlyaceae</taxon>
        <taxon>Achlya</taxon>
    </lineage>
</organism>